<dbReference type="InterPro" id="IPR036291">
    <property type="entry name" value="NAD(P)-bd_dom_sf"/>
</dbReference>
<dbReference type="PANTHER" id="PTHR43574">
    <property type="entry name" value="EPIMERASE-RELATED"/>
    <property type="match status" value="1"/>
</dbReference>
<dbReference type="SUPFAM" id="SSF51735">
    <property type="entry name" value="NAD(P)-binding Rossmann-fold domains"/>
    <property type="match status" value="1"/>
</dbReference>
<reference evidence="3 4" key="1">
    <citation type="submission" date="2019-08" db="EMBL/GenBank/DDBJ databases">
        <title>Lewinella sp. strain SSH13 Genome sequencing and assembly.</title>
        <authorList>
            <person name="Kim I."/>
        </authorList>
    </citation>
    <scope>NUCLEOTIDE SEQUENCE [LARGE SCALE GENOMIC DNA]</scope>
    <source>
        <strain evidence="3 4">SSH13</strain>
    </source>
</reference>
<dbReference type="Gene3D" id="3.90.25.10">
    <property type="entry name" value="UDP-galactose 4-epimerase, domain 1"/>
    <property type="match status" value="1"/>
</dbReference>
<evidence type="ECO:0000313" key="3">
    <source>
        <dbReference type="EMBL" id="TXF90940.1"/>
    </source>
</evidence>
<dbReference type="RefSeq" id="WP_147929398.1">
    <property type="nucleotide sequence ID" value="NZ_VOXD01000004.1"/>
</dbReference>
<dbReference type="Proteomes" id="UP000321907">
    <property type="component" value="Unassembled WGS sequence"/>
</dbReference>
<dbReference type="InterPro" id="IPR001509">
    <property type="entry name" value="Epimerase_deHydtase"/>
</dbReference>
<accession>A0A5C7FWX4</accession>
<keyword evidence="1" id="KW-0520">NAD</keyword>
<name>A0A5C7FWX4_9BACT</name>
<sequence length="337" mass="37580">MILVTGSAGFIGHALVNVLAAAGEEVVGIDNLNDYYDPRLKWARLAEAGIDQAAVEADGEAISKRFPNYRFRRLALEDKAGMEKLFNDFSFTRVCNLAAQAGVRYSLTNPQAYVESNVTGFVNILENCKANKIDHLVYASSSSVYGLNDKVPFAETDPVEQPASLYAATKRSNELMAHTYSHLYNLPTTGLRFFTVYGPWGRPDMAYSLFSDAILSGRPIKVFNHGKMSRDFTYVDDIVEGVRRVLLNPRPAQTGVPNRIYNIGNGKPVSLLGFIETMEKHLEIVAEKEYLGMQPGDVEKTFADTTALEQDYNYRAATDLDKGIGAFVDWYRSYYKV</sequence>
<dbReference type="EMBL" id="VOXD01000004">
    <property type="protein sequence ID" value="TXF90940.1"/>
    <property type="molecule type" value="Genomic_DNA"/>
</dbReference>
<dbReference type="PRINTS" id="PR01713">
    <property type="entry name" value="NUCEPIMERASE"/>
</dbReference>
<evidence type="ECO:0000313" key="4">
    <source>
        <dbReference type="Proteomes" id="UP000321907"/>
    </source>
</evidence>
<gene>
    <name evidence="3" type="ORF">FUA23_03830</name>
</gene>
<comment type="caution">
    <text evidence="3">The sequence shown here is derived from an EMBL/GenBank/DDBJ whole genome shotgun (WGS) entry which is preliminary data.</text>
</comment>
<keyword evidence="4" id="KW-1185">Reference proteome</keyword>
<dbReference type="AlphaFoldDB" id="A0A5C7FWX4"/>
<dbReference type="OrthoDB" id="9801785at2"/>
<evidence type="ECO:0000256" key="1">
    <source>
        <dbReference type="ARBA" id="ARBA00023027"/>
    </source>
</evidence>
<protein>
    <submittedName>
        <fullName evidence="3">NAD-dependent epimerase/dehydratase family protein</fullName>
    </submittedName>
</protein>
<proteinExistence type="predicted"/>
<dbReference type="Gene3D" id="3.40.50.720">
    <property type="entry name" value="NAD(P)-binding Rossmann-like Domain"/>
    <property type="match status" value="1"/>
</dbReference>
<dbReference type="Pfam" id="PF01370">
    <property type="entry name" value="Epimerase"/>
    <property type="match status" value="1"/>
</dbReference>
<evidence type="ECO:0000259" key="2">
    <source>
        <dbReference type="Pfam" id="PF01370"/>
    </source>
</evidence>
<feature type="domain" description="NAD-dependent epimerase/dehydratase" evidence="2">
    <location>
        <begin position="2"/>
        <end position="264"/>
    </location>
</feature>
<organism evidence="3 4">
    <name type="scientific">Neolewinella aurantiaca</name>
    <dbReference type="NCBI Taxonomy" id="2602767"/>
    <lineage>
        <taxon>Bacteria</taxon>
        <taxon>Pseudomonadati</taxon>
        <taxon>Bacteroidota</taxon>
        <taxon>Saprospiria</taxon>
        <taxon>Saprospirales</taxon>
        <taxon>Lewinellaceae</taxon>
        <taxon>Neolewinella</taxon>
    </lineage>
</organism>